<accession>A0A3Q2TBK9</accession>
<name>A0A3Q2TBK9_FUNHE</name>
<dbReference type="PROSITE" id="PS50089">
    <property type="entry name" value="ZF_RING_2"/>
    <property type="match status" value="1"/>
</dbReference>
<organism evidence="7 8">
    <name type="scientific">Fundulus heteroclitus</name>
    <name type="common">Killifish</name>
    <name type="synonym">Mummichog</name>
    <dbReference type="NCBI Taxonomy" id="8078"/>
    <lineage>
        <taxon>Eukaryota</taxon>
        <taxon>Metazoa</taxon>
        <taxon>Chordata</taxon>
        <taxon>Craniata</taxon>
        <taxon>Vertebrata</taxon>
        <taxon>Euteleostomi</taxon>
        <taxon>Actinopterygii</taxon>
        <taxon>Neopterygii</taxon>
        <taxon>Teleostei</taxon>
        <taxon>Neoteleostei</taxon>
        <taxon>Acanthomorphata</taxon>
        <taxon>Ovalentaria</taxon>
        <taxon>Atherinomorphae</taxon>
        <taxon>Cyprinodontiformes</taxon>
        <taxon>Fundulidae</taxon>
        <taxon>Fundulus</taxon>
    </lineage>
</organism>
<dbReference type="Ensembl" id="ENSFHET00000032116.1">
    <property type="protein sequence ID" value="ENSFHEP00000012752.1"/>
    <property type="gene ID" value="ENSFHEG00000014209.1"/>
</dbReference>
<feature type="region of interest" description="Disordered" evidence="5">
    <location>
        <begin position="140"/>
        <end position="423"/>
    </location>
</feature>
<evidence type="ECO:0000259" key="6">
    <source>
        <dbReference type="PROSITE" id="PS50089"/>
    </source>
</evidence>
<feature type="compositionally biased region" description="Basic and acidic residues" evidence="5">
    <location>
        <begin position="222"/>
        <end position="240"/>
    </location>
</feature>
<dbReference type="GeneID" id="105931503"/>
<feature type="region of interest" description="Disordered" evidence="5">
    <location>
        <begin position="1"/>
        <end position="54"/>
    </location>
</feature>
<dbReference type="FunFam" id="3.30.40.10:FF:000024">
    <property type="entry name" value="RING finger protein 44 isoform X1"/>
    <property type="match status" value="1"/>
</dbReference>
<keyword evidence="3" id="KW-0862">Zinc</keyword>
<evidence type="ECO:0000256" key="1">
    <source>
        <dbReference type="ARBA" id="ARBA00022723"/>
    </source>
</evidence>
<evidence type="ECO:0000256" key="2">
    <source>
        <dbReference type="ARBA" id="ARBA00022771"/>
    </source>
</evidence>
<dbReference type="GO" id="GO:0008270">
    <property type="term" value="F:zinc ion binding"/>
    <property type="evidence" value="ECO:0007669"/>
    <property type="project" value="UniProtKB-KW"/>
</dbReference>
<dbReference type="GO" id="GO:0061630">
    <property type="term" value="F:ubiquitin protein ligase activity"/>
    <property type="evidence" value="ECO:0007669"/>
    <property type="project" value="TreeGrafter"/>
</dbReference>
<feature type="compositionally biased region" description="Polar residues" evidence="5">
    <location>
        <begin position="348"/>
        <end position="367"/>
    </location>
</feature>
<keyword evidence="2 4" id="KW-0863">Zinc-finger</keyword>
<dbReference type="PANTHER" id="PTHR46171:SF1">
    <property type="entry name" value="E3 UBIQUITIN-PROTEIN LIGASE RNF38"/>
    <property type="match status" value="1"/>
</dbReference>
<feature type="domain" description="RING-type" evidence="6">
    <location>
        <begin position="707"/>
        <end position="748"/>
    </location>
</feature>
<dbReference type="SUPFAM" id="SSF57850">
    <property type="entry name" value="RING/U-box"/>
    <property type="match status" value="1"/>
</dbReference>
<dbReference type="Proteomes" id="UP000265000">
    <property type="component" value="Unplaced"/>
</dbReference>
<dbReference type="Ensembl" id="ENSFHET00000032121.1">
    <property type="protein sequence ID" value="ENSFHEP00000012755.1"/>
    <property type="gene ID" value="ENSFHEG00000014209.1"/>
</dbReference>
<feature type="compositionally biased region" description="Low complexity" evidence="5">
    <location>
        <begin position="155"/>
        <end position="169"/>
    </location>
</feature>
<feature type="compositionally biased region" description="Basic residues" evidence="5">
    <location>
        <begin position="142"/>
        <end position="154"/>
    </location>
</feature>
<dbReference type="Pfam" id="PF13639">
    <property type="entry name" value="zf-RING_2"/>
    <property type="match status" value="1"/>
</dbReference>
<feature type="compositionally biased region" description="Polar residues" evidence="5">
    <location>
        <begin position="183"/>
        <end position="200"/>
    </location>
</feature>
<dbReference type="PANTHER" id="PTHR46171">
    <property type="entry name" value="GH10160P"/>
    <property type="match status" value="1"/>
</dbReference>
<feature type="compositionally biased region" description="Low complexity" evidence="5">
    <location>
        <begin position="412"/>
        <end position="421"/>
    </location>
</feature>
<dbReference type="CTD" id="152006"/>
<dbReference type="OrthoDB" id="8062037at2759"/>
<keyword evidence="1" id="KW-0479">Metal-binding</keyword>
<keyword evidence="8" id="KW-1185">Reference proteome</keyword>
<reference evidence="7" key="1">
    <citation type="submission" date="2025-05" db="UniProtKB">
        <authorList>
            <consortium name="Ensembl"/>
        </authorList>
    </citation>
    <scope>IDENTIFICATION</scope>
</reference>
<dbReference type="GeneTree" id="ENSGT00940000156228"/>
<dbReference type="SMART" id="SM00184">
    <property type="entry name" value="RING"/>
    <property type="match status" value="1"/>
</dbReference>
<evidence type="ECO:0000256" key="3">
    <source>
        <dbReference type="ARBA" id="ARBA00022833"/>
    </source>
</evidence>
<dbReference type="STRING" id="8078.ENSFHEP00000012755"/>
<dbReference type="GO" id="GO:0016567">
    <property type="term" value="P:protein ubiquitination"/>
    <property type="evidence" value="ECO:0007669"/>
    <property type="project" value="TreeGrafter"/>
</dbReference>
<feature type="compositionally biased region" description="Basic residues" evidence="5">
    <location>
        <begin position="298"/>
        <end position="325"/>
    </location>
</feature>
<feature type="region of interest" description="Disordered" evidence="5">
    <location>
        <begin position="75"/>
        <end position="94"/>
    </location>
</feature>
<evidence type="ECO:0000256" key="5">
    <source>
        <dbReference type="SAM" id="MobiDB-lite"/>
    </source>
</evidence>
<sequence>MPIAAAGQPTTQEPRVCPRLPSTPEPVTKGADLLFEEAGTAESPERTEYGAAEGGRAGLGGFAYSHSGARSFVLPGSTVGSPPRSPTAASASSSSSASSFLLHLSHPHQMAMEPPRTRSRSRSGYYQQYGVGSNAAGVTVSSHHHHHHLHHHLHQQQQQQQQQHQQQQLGAGCAPLGAHSNHPENQQRLPGSNASPSIQRLPSVPGVHHIPMAGASGGAYHCHPDHAYGEESDKSEESPSPKRQRLSSQSVIEQLTSSAPLPSTPSPPIRPWESGPPSRRQPHPHAHYHQERCLTPPRLRRSPPARRQRGRLSRPSRHPPLHHHPSAQGPPPRLSLSERQDENYHNPLASTHQTYPPHTPGTYSQPQAAGGGARGPEEPRAFHPPTLSSQLLHPAAHHHPHHPHHHHHHQQQQHQQQQQQQGAMVLDLHDRLQQGNVPVSYTVTPVPPHGLPAPLCSGQHIPPSCSSQQQVPACSVVFSTGQHYHPMLQACSMHHLPVSYAFPSLLSSDPQFLISPPPHLSHHSPHLPTQFLPFQTQQPRSPLQRIENEVDIVGEQLPVGGSFSYAHHHHHHHHQPPSALPPSTPLQFLSHHDPLSQELFTVPYPHFMPRRFASRRYRSPQAVPPSPYHPSFLPYFLSMLPVPPNVAPAISLELDVDDGEVENYEALLNLAERLGEAKPRGLTKADIEQLPSYRFNPNNHQSEQTLCVVCMCDFESRQLLRVLPCNHEFHAKCVDKWLKANRTCPICRADASEVQRDSE</sequence>
<dbReference type="Gene3D" id="3.30.40.10">
    <property type="entry name" value="Zinc/RING finger domain, C3HC4 (zinc finger)"/>
    <property type="match status" value="1"/>
</dbReference>
<proteinExistence type="predicted"/>
<evidence type="ECO:0000313" key="8">
    <source>
        <dbReference type="Proteomes" id="UP000265000"/>
    </source>
</evidence>
<feature type="compositionally biased region" description="Basic residues" evidence="5">
    <location>
        <begin position="566"/>
        <end position="575"/>
    </location>
</feature>
<evidence type="ECO:0000313" key="7">
    <source>
        <dbReference type="Ensembl" id="ENSFHEP00000012755.1"/>
    </source>
</evidence>
<dbReference type="CDD" id="cd16679">
    <property type="entry name" value="RING-H2_RNF38"/>
    <property type="match status" value="1"/>
</dbReference>
<feature type="region of interest" description="Disordered" evidence="5">
    <location>
        <begin position="564"/>
        <end position="588"/>
    </location>
</feature>
<evidence type="ECO:0000256" key="4">
    <source>
        <dbReference type="PROSITE-ProRule" id="PRU00175"/>
    </source>
</evidence>
<dbReference type="AlphaFoldDB" id="A0A3Q2TBK9"/>
<dbReference type="InterPro" id="IPR001841">
    <property type="entry name" value="Znf_RING"/>
</dbReference>
<feature type="compositionally biased region" description="Basic residues" evidence="5">
    <location>
        <begin position="395"/>
        <end position="411"/>
    </location>
</feature>
<protein>
    <submittedName>
        <fullName evidence="7">Ring finger protein 38</fullName>
    </submittedName>
</protein>
<dbReference type="InterPro" id="IPR013083">
    <property type="entry name" value="Znf_RING/FYVE/PHD"/>
</dbReference>